<reference evidence="1 2" key="1">
    <citation type="submission" date="2024-04" db="EMBL/GenBank/DDBJ databases">
        <authorList>
            <person name="Waldvogel A.-M."/>
            <person name="Schoenle A."/>
        </authorList>
    </citation>
    <scope>NUCLEOTIDE SEQUENCE [LARGE SCALE GENOMIC DNA]</scope>
</reference>
<sequence length="91" mass="10083">MKWQCQDFQLVKTKRSCRESARPDAAADVPCVPNRATVCLCVSFGNDKSDARSVTEMSRTGYCCQHCCCFGIIDRRRHCSAGNGSIIRTCA</sequence>
<organism evidence="1 2">
    <name type="scientific">Knipowitschia caucasica</name>
    <name type="common">Caucasian dwarf goby</name>
    <name type="synonym">Pomatoschistus caucasicus</name>
    <dbReference type="NCBI Taxonomy" id="637954"/>
    <lineage>
        <taxon>Eukaryota</taxon>
        <taxon>Metazoa</taxon>
        <taxon>Chordata</taxon>
        <taxon>Craniata</taxon>
        <taxon>Vertebrata</taxon>
        <taxon>Euteleostomi</taxon>
        <taxon>Actinopterygii</taxon>
        <taxon>Neopterygii</taxon>
        <taxon>Teleostei</taxon>
        <taxon>Neoteleostei</taxon>
        <taxon>Acanthomorphata</taxon>
        <taxon>Gobiaria</taxon>
        <taxon>Gobiiformes</taxon>
        <taxon>Gobioidei</taxon>
        <taxon>Gobiidae</taxon>
        <taxon>Gobiinae</taxon>
        <taxon>Knipowitschia</taxon>
    </lineage>
</organism>
<accession>A0AAV2LRB1</accession>
<proteinExistence type="predicted"/>
<keyword evidence="2" id="KW-1185">Reference proteome</keyword>
<evidence type="ECO:0000313" key="2">
    <source>
        <dbReference type="Proteomes" id="UP001497482"/>
    </source>
</evidence>
<dbReference type="AlphaFoldDB" id="A0AAV2LRB1"/>
<name>A0AAV2LRB1_KNICA</name>
<dbReference type="EMBL" id="OZ035826">
    <property type="protein sequence ID" value="CAL1603743.1"/>
    <property type="molecule type" value="Genomic_DNA"/>
</dbReference>
<gene>
    <name evidence="1" type="ORF">KC01_LOCUS31380</name>
</gene>
<evidence type="ECO:0000313" key="1">
    <source>
        <dbReference type="EMBL" id="CAL1603743.1"/>
    </source>
</evidence>
<dbReference type="Proteomes" id="UP001497482">
    <property type="component" value="Chromosome 4"/>
</dbReference>
<protein>
    <submittedName>
        <fullName evidence="1">Uncharacterized protein</fullName>
    </submittedName>
</protein>